<reference evidence="1 2" key="1">
    <citation type="journal article" date="2024" name="Plant Biotechnol. J.">
        <title>Dendrobium thyrsiflorum genome and its molecular insights into genes involved in important horticultural traits.</title>
        <authorList>
            <person name="Chen B."/>
            <person name="Wang J.Y."/>
            <person name="Zheng P.J."/>
            <person name="Li K.L."/>
            <person name="Liang Y.M."/>
            <person name="Chen X.F."/>
            <person name="Zhang C."/>
            <person name="Zhao X."/>
            <person name="He X."/>
            <person name="Zhang G.Q."/>
            <person name="Liu Z.J."/>
            <person name="Xu Q."/>
        </authorList>
    </citation>
    <scope>NUCLEOTIDE SEQUENCE [LARGE SCALE GENOMIC DNA]</scope>
    <source>
        <strain evidence="1">GZMU011</strain>
    </source>
</reference>
<keyword evidence="2" id="KW-1185">Reference proteome</keyword>
<dbReference type="EMBL" id="JANQDX010000001">
    <property type="protein sequence ID" value="KAL0928340.1"/>
    <property type="molecule type" value="Genomic_DNA"/>
</dbReference>
<accession>A0ABD0VV19</accession>
<dbReference type="AlphaFoldDB" id="A0ABD0VV19"/>
<sequence>MGNTSIVVKSKNFSKESSCSAPLAVTIDWPEVSYGHSSCPRLFLSLIGCCPELFQVPELHSRILSRANFCCPKIPTVYLTVQKFSAVQIAVQQYLEGSKLLSTSSQAPKMTTGDLVFTDYLGKLSSKSSHLLVTFNCGCLFQWHLSIEGVSPAKPSLHSVAMPISSTSKPREVPCGNCSTQSSAHCSATIVTNQDMIYQRSDASIH</sequence>
<gene>
    <name evidence="1" type="ORF">M5K25_000216</name>
</gene>
<evidence type="ECO:0000313" key="1">
    <source>
        <dbReference type="EMBL" id="KAL0928340.1"/>
    </source>
</evidence>
<dbReference type="Proteomes" id="UP001552299">
    <property type="component" value="Unassembled WGS sequence"/>
</dbReference>
<comment type="caution">
    <text evidence="1">The sequence shown here is derived from an EMBL/GenBank/DDBJ whole genome shotgun (WGS) entry which is preliminary data.</text>
</comment>
<evidence type="ECO:0000313" key="2">
    <source>
        <dbReference type="Proteomes" id="UP001552299"/>
    </source>
</evidence>
<name>A0ABD0VV19_DENTH</name>
<organism evidence="1 2">
    <name type="scientific">Dendrobium thyrsiflorum</name>
    <name type="common">Pinecone-like raceme dendrobium</name>
    <name type="synonym">Orchid</name>
    <dbReference type="NCBI Taxonomy" id="117978"/>
    <lineage>
        <taxon>Eukaryota</taxon>
        <taxon>Viridiplantae</taxon>
        <taxon>Streptophyta</taxon>
        <taxon>Embryophyta</taxon>
        <taxon>Tracheophyta</taxon>
        <taxon>Spermatophyta</taxon>
        <taxon>Magnoliopsida</taxon>
        <taxon>Liliopsida</taxon>
        <taxon>Asparagales</taxon>
        <taxon>Orchidaceae</taxon>
        <taxon>Epidendroideae</taxon>
        <taxon>Malaxideae</taxon>
        <taxon>Dendrobiinae</taxon>
        <taxon>Dendrobium</taxon>
    </lineage>
</organism>
<protein>
    <submittedName>
        <fullName evidence="1">Uncharacterized protein</fullName>
    </submittedName>
</protein>
<proteinExistence type="predicted"/>